<dbReference type="InterPro" id="IPR057744">
    <property type="entry name" value="OTAase-like"/>
</dbReference>
<dbReference type="STRING" id="995062.SAMN04489718_0930"/>
<dbReference type="Pfam" id="PF22039">
    <property type="entry name" value="HUTI_composite_bact"/>
    <property type="match status" value="1"/>
</dbReference>
<evidence type="ECO:0000256" key="3">
    <source>
        <dbReference type="ARBA" id="ARBA00022833"/>
    </source>
</evidence>
<protein>
    <submittedName>
        <fullName evidence="6">Imidazolonepropionase</fullName>
    </submittedName>
</protein>
<evidence type="ECO:0000259" key="4">
    <source>
        <dbReference type="Pfam" id="PF01979"/>
    </source>
</evidence>
<dbReference type="SUPFAM" id="SSF51338">
    <property type="entry name" value="Composite domain of metallo-dependent hydrolases"/>
    <property type="match status" value="2"/>
</dbReference>
<feature type="domain" description="Aminodeoxyfutalosine deaminase/Imidazolonepropionase-like composite" evidence="5">
    <location>
        <begin position="41"/>
        <end position="62"/>
    </location>
</feature>
<evidence type="ECO:0000259" key="5">
    <source>
        <dbReference type="Pfam" id="PF22039"/>
    </source>
</evidence>
<dbReference type="InterPro" id="IPR051781">
    <property type="entry name" value="Metallo-dep_Hydrolase"/>
</dbReference>
<gene>
    <name evidence="6" type="ORF">SAMN04489718_0930</name>
</gene>
<dbReference type="InterPro" id="IPR006680">
    <property type="entry name" value="Amidohydro-rel"/>
</dbReference>
<evidence type="ECO:0000313" key="6">
    <source>
        <dbReference type="EMBL" id="SDQ24316.1"/>
    </source>
</evidence>
<dbReference type="AlphaFoldDB" id="A0A1H0ZB47"/>
<dbReference type="GO" id="GO:0046872">
    <property type="term" value="F:metal ion binding"/>
    <property type="evidence" value="ECO:0007669"/>
    <property type="project" value="UniProtKB-KW"/>
</dbReference>
<organism evidence="6 7">
    <name type="scientific">Actinopolyspora saharensis</name>
    <dbReference type="NCBI Taxonomy" id="995062"/>
    <lineage>
        <taxon>Bacteria</taxon>
        <taxon>Bacillati</taxon>
        <taxon>Actinomycetota</taxon>
        <taxon>Actinomycetes</taxon>
        <taxon>Actinopolysporales</taxon>
        <taxon>Actinopolysporaceae</taxon>
        <taxon>Actinopolyspora</taxon>
    </lineage>
</organism>
<keyword evidence="2" id="KW-0378">Hydrolase</keyword>
<dbReference type="InterPro" id="IPR032466">
    <property type="entry name" value="Metal_Hydrolase"/>
</dbReference>
<evidence type="ECO:0000256" key="2">
    <source>
        <dbReference type="ARBA" id="ARBA00022801"/>
    </source>
</evidence>
<dbReference type="SUPFAM" id="SSF51556">
    <property type="entry name" value="Metallo-dependent hydrolases"/>
    <property type="match status" value="1"/>
</dbReference>
<keyword evidence="3" id="KW-0862">Zinc</keyword>
<dbReference type="InterPro" id="IPR011059">
    <property type="entry name" value="Metal-dep_hydrolase_composite"/>
</dbReference>
<feature type="domain" description="Amidohydrolase-related" evidence="4">
    <location>
        <begin position="76"/>
        <end position="405"/>
    </location>
</feature>
<keyword evidence="7" id="KW-1185">Reference proteome</keyword>
<dbReference type="PANTHER" id="PTHR43135:SF3">
    <property type="entry name" value="ALPHA-D-RIBOSE 1-METHYLPHOSPHONATE 5-TRIPHOSPHATE DIPHOSPHATASE"/>
    <property type="match status" value="1"/>
</dbReference>
<accession>A0A1H0ZB47</accession>
<dbReference type="Pfam" id="PF01979">
    <property type="entry name" value="Amidohydro_1"/>
    <property type="match status" value="1"/>
</dbReference>
<dbReference type="CDD" id="cd01299">
    <property type="entry name" value="Met_dep_hydrolase_A"/>
    <property type="match status" value="1"/>
</dbReference>
<evidence type="ECO:0000256" key="1">
    <source>
        <dbReference type="ARBA" id="ARBA00022723"/>
    </source>
</evidence>
<dbReference type="OrthoDB" id="3514520at2"/>
<dbReference type="EMBL" id="FNKO01000001">
    <property type="protein sequence ID" value="SDQ24316.1"/>
    <property type="molecule type" value="Genomic_DNA"/>
</dbReference>
<dbReference type="Gene3D" id="2.30.40.10">
    <property type="entry name" value="Urease, subunit C, domain 1"/>
    <property type="match status" value="1"/>
</dbReference>
<dbReference type="InterPro" id="IPR054418">
    <property type="entry name" value="MQNX/HUTI_composite_N"/>
</dbReference>
<dbReference type="PANTHER" id="PTHR43135">
    <property type="entry name" value="ALPHA-D-RIBOSE 1-METHYLPHOSPHONATE 5-TRIPHOSPHATE DIPHOSPHATASE"/>
    <property type="match status" value="1"/>
</dbReference>
<evidence type="ECO:0000313" key="7">
    <source>
        <dbReference type="Proteomes" id="UP000199301"/>
    </source>
</evidence>
<keyword evidence="1" id="KW-0479">Metal-binding</keyword>
<dbReference type="GO" id="GO:0016810">
    <property type="term" value="F:hydrolase activity, acting on carbon-nitrogen (but not peptide) bonds"/>
    <property type="evidence" value="ECO:0007669"/>
    <property type="project" value="InterPro"/>
</dbReference>
<name>A0A1H0ZB47_9ACTN</name>
<dbReference type="Proteomes" id="UP000199301">
    <property type="component" value="Unassembled WGS sequence"/>
</dbReference>
<sequence length="420" mass="44570">MIIPRKHVVGNSRRRYRAVVQQLLSAHQLLVGPRGQRFSPGALLIDDDRITAVGTLAEVEQRAAPDAHRLDHPQATILPGLVNGHVHLGFDSGADPAAALRASTDEELLAAMGQRARLHLAAGVTTIRDLGDRDGLITELRRSVERGEVAGPRIRAACAPLTPPGGHCSFLGGEVSGPEQIRSRVRDNARRGADVIKVMANGGQTSPDGPRMTDAQFTPHELSLIVEQAHALGLPVAVHAYTSEVIAAAVEVGVDTVEHCTFMGPDGAVDLRDSVAATMAARDIAASPALPSQWRAMWDKLGPERSQRIAERLRWLRDHGVPLLFGSDAGVPVSHHGDPVSTLELYEHIGVPPEQILELATTASARGLGLAAETGALRPGLAADVVVVDGDPLVDLQKLREPALVLSAGRAFPDGRPSHL</sequence>
<dbReference type="Gene3D" id="3.20.20.140">
    <property type="entry name" value="Metal-dependent hydrolases"/>
    <property type="match status" value="1"/>
</dbReference>
<proteinExistence type="predicted"/>
<reference evidence="7" key="1">
    <citation type="submission" date="2016-10" db="EMBL/GenBank/DDBJ databases">
        <authorList>
            <person name="Varghese N."/>
            <person name="Submissions S."/>
        </authorList>
    </citation>
    <scope>NUCLEOTIDE SEQUENCE [LARGE SCALE GENOMIC DNA]</scope>
    <source>
        <strain evidence="7">DSM 45459</strain>
    </source>
</reference>